<dbReference type="EMBL" id="BRXR01000001">
    <property type="protein sequence ID" value="GLC29608.1"/>
    <property type="molecule type" value="Genomic_DNA"/>
</dbReference>
<dbReference type="PANTHER" id="PTHR43619:SF2">
    <property type="entry name" value="S-ADENOSYL-L-METHIONINE-DEPENDENT METHYLTRANSFERASES SUPERFAMILY PROTEIN"/>
    <property type="match status" value="1"/>
</dbReference>
<dbReference type="RefSeq" id="WP_264848899.1">
    <property type="nucleotide sequence ID" value="NZ_BRXR01000001.1"/>
</dbReference>
<dbReference type="Gene3D" id="3.40.50.150">
    <property type="entry name" value="Vaccinia Virus protein VP39"/>
    <property type="match status" value="1"/>
</dbReference>
<dbReference type="InterPro" id="IPR029063">
    <property type="entry name" value="SAM-dependent_MTases_sf"/>
</dbReference>
<dbReference type="Proteomes" id="UP001208567">
    <property type="component" value="Unassembled WGS sequence"/>
</dbReference>
<sequence length="274" mass="31345">MNKGRIDTNNLTKVEETLFITLYARALDSVSKNPILDDKSAQDIVSRINYNFEGLKVTKEKYNTAIRTKELDMRIERFIANHKNAIVLDLGCGLDSRVLRVNTHNSVSWYDVDFPEVINLRKHFFSEKSGYHMLGTSLLDLGWLKKIPNDRPVIIVADGVLPFIGEKDIKELFNRLTNYFQTGEIAFNGYTTLAVKLMKNTPSIKAIGIEANMGFDDPREPERWAPRLNLIEEAFLIESAFAAKMPWGFRMLAAVMSLSSNMKREGGRILRYQF</sequence>
<dbReference type="SUPFAM" id="SSF53335">
    <property type="entry name" value="S-adenosyl-L-methionine-dependent methyltransferases"/>
    <property type="match status" value="1"/>
</dbReference>
<dbReference type="InterPro" id="IPR007213">
    <property type="entry name" value="Ppm1/Ppm2/Tcmp"/>
</dbReference>
<dbReference type="Pfam" id="PF04072">
    <property type="entry name" value="LCM"/>
    <property type="match status" value="1"/>
</dbReference>
<dbReference type="PIRSF" id="PIRSF028177">
    <property type="entry name" value="Polyketide_synth_Omtfrase_TcmP"/>
    <property type="match status" value="1"/>
</dbReference>
<proteinExistence type="predicted"/>
<evidence type="ECO:0000256" key="2">
    <source>
        <dbReference type="ARBA" id="ARBA00022679"/>
    </source>
</evidence>
<name>A0ABQ5N323_9CLOT</name>
<organism evidence="3 4">
    <name type="scientific">Clostridium omnivorum</name>
    <dbReference type="NCBI Taxonomy" id="1604902"/>
    <lineage>
        <taxon>Bacteria</taxon>
        <taxon>Bacillati</taxon>
        <taxon>Bacillota</taxon>
        <taxon>Clostridia</taxon>
        <taxon>Eubacteriales</taxon>
        <taxon>Clostridiaceae</taxon>
        <taxon>Clostridium</taxon>
    </lineage>
</organism>
<keyword evidence="4" id="KW-1185">Reference proteome</keyword>
<dbReference type="InterPro" id="IPR016874">
    <property type="entry name" value="TcmP-like"/>
</dbReference>
<dbReference type="PANTHER" id="PTHR43619">
    <property type="entry name" value="S-ADENOSYL-L-METHIONINE-DEPENDENT METHYLTRANSFERASE YKTD-RELATED"/>
    <property type="match status" value="1"/>
</dbReference>
<accession>A0ABQ5N323</accession>
<keyword evidence="1" id="KW-0489">Methyltransferase</keyword>
<keyword evidence="2" id="KW-0808">Transferase</keyword>
<evidence type="ECO:0000256" key="1">
    <source>
        <dbReference type="ARBA" id="ARBA00022603"/>
    </source>
</evidence>
<evidence type="ECO:0008006" key="5">
    <source>
        <dbReference type="Google" id="ProtNLM"/>
    </source>
</evidence>
<evidence type="ECO:0000313" key="4">
    <source>
        <dbReference type="Proteomes" id="UP001208567"/>
    </source>
</evidence>
<comment type="caution">
    <text evidence="3">The sequence shown here is derived from an EMBL/GenBank/DDBJ whole genome shotgun (WGS) entry which is preliminary data.</text>
</comment>
<gene>
    <name evidence="3" type="ORF">bsdE14_10180</name>
</gene>
<evidence type="ECO:0000313" key="3">
    <source>
        <dbReference type="EMBL" id="GLC29608.1"/>
    </source>
</evidence>
<reference evidence="3 4" key="1">
    <citation type="journal article" date="2024" name="Int. J. Syst. Evol. Microbiol.">
        <title>Clostridium omnivorum sp. nov., isolated from anoxic soil under the treatment of reductive soil disinfestation.</title>
        <authorList>
            <person name="Ueki A."/>
            <person name="Tonouchi A."/>
            <person name="Kaku N."/>
            <person name="Honma S."/>
            <person name="Ueki K."/>
        </authorList>
    </citation>
    <scope>NUCLEOTIDE SEQUENCE [LARGE SCALE GENOMIC DNA]</scope>
    <source>
        <strain evidence="3 4">E14</strain>
    </source>
</reference>
<protein>
    <recommendedName>
        <fullName evidence="5">Class I SAM-dependent methyltransferase</fullName>
    </recommendedName>
</protein>